<accession>A0AAW1SCU4</accession>
<evidence type="ECO:0000256" key="5">
    <source>
        <dbReference type="ARBA" id="ARBA00022792"/>
    </source>
</evidence>
<evidence type="ECO:0000259" key="12">
    <source>
        <dbReference type="Pfam" id="PF07992"/>
    </source>
</evidence>
<dbReference type="SUPFAM" id="SSF51905">
    <property type="entry name" value="FAD/NAD(P)-binding domain"/>
    <property type="match status" value="2"/>
</dbReference>
<evidence type="ECO:0000256" key="1">
    <source>
        <dbReference type="ARBA" id="ARBA00004637"/>
    </source>
</evidence>
<dbReference type="EC" id="1.6.5.9" evidence="3"/>
<dbReference type="InterPro" id="IPR045024">
    <property type="entry name" value="NDH-2"/>
</dbReference>
<dbReference type="AlphaFoldDB" id="A0AAW1SCU4"/>
<dbReference type="GO" id="GO:0050136">
    <property type="term" value="F:NADH dehydrogenase (quinone) (non-electrogenic) activity"/>
    <property type="evidence" value="ECO:0007669"/>
    <property type="project" value="UniProtKB-EC"/>
</dbReference>
<dbReference type="InterPro" id="IPR054585">
    <property type="entry name" value="NDH2-like_C"/>
</dbReference>
<evidence type="ECO:0000256" key="3">
    <source>
        <dbReference type="ARBA" id="ARBA00012637"/>
    </source>
</evidence>
<feature type="domain" description="FAD/NAD(P)-binding" evidence="12">
    <location>
        <begin position="161"/>
        <end position="492"/>
    </location>
</feature>
<keyword evidence="5" id="KW-0999">Mitochondrion inner membrane</keyword>
<keyword evidence="5" id="KW-0472">Membrane</keyword>
<dbReference type="EMBL" id="JALJOU010000004">
    <property type="protein sequence ID" value="KAK9844058.1"/>
    <property type="molecule type" value="Genomic_DNA"/>
</dbReference>
<evidence type="ECO:0000313" key="15">
    <source>
        <dbReference type="Proteomes" id="UP001445335"/>
    </source>
</evidence>
<reference evidence="14 15" key="1">
    <citation type="journal article" date="2024" name="Nat. Commun.">
        <title>Phylogenomics reveals the evolutionary origins of lichenization in chlorophyte algae.</title>
        <authorList>
            <person name="Puginier C."/>
            <person name="Libourel C."/>
            <person name="Otte J."/>
            <person name="Skaloud P."/>
            <person name="Haon M."/>
            <person name="Grisel S."/>
            <person name="Petersen M."/>
            <person name="Berrin J.G."/>
            <person name="Delaux P.M."/>
            <person name="Dal Grande F."/>
            <person name="Keller J."/>
        </authorList>
    </citation>
    <scope>NUCLEOTIDE SEQUENCE [LARGE SCALE GENOMIC DNA]</scope>
    <source>
        <strain evidence="14 15">SAG 245.80</strain>
    </source>
</reference>
<evidence type="ECO:0000256" key="6">
    <source>
        <dbReference type="ARBA" id="ARBA00022827"/>
    </source>
</evidence>
<evidence type="ECO:0000256" key="8">
    <source>
        <dbReference type="ARBA" id="ARBA00023027"/>
    </source>
</evidence>
<keyword evidence="6" id="KW-0274">FAD</keyword>
<comment type="subcellular location">
    <subcellularLocation>
        <location evidence="1">Mitochondrion inner membrane</location>
        <topology evidence="1">Peripheral membrane protein</topology>
    </subcellularLocation>
</comment>
<dbReference type="PRINTS" id="PR00368">
    <property type="entry name" value="FADPNR"/>
</dbReference>
<comment type="caution">
    <text evidence="14">The sequence shown here is derived from an EMBL/GenBank/DDBJ whole genome shotgun (WGS) entry which is preliminary data.</text>
</comment>
<comment type="catalytic activity">
    <reaction evidence="9">
        <text>a quinone + NADH + H(+) = a quinol + NAD(+)</text>
        <dbReference type="Rhea" id="RHEA:46160"/>
        <dbReference type="ChEBI" id="CHEBI:15378"/>
        <dbReference type="ChEBI" id="CHEBI:24646"/>
        <dbReference type="ChEBI" id="CHEBI:57540"/>
        <dbReference type="ChEBI" id="CHEBI:57945"/>
        <dbReference type="ChEBI" id="CHEBI:132124"/>
        <dbReference type="EC" id="1.6.5.9"/>
    </reaction>
</comment>
<protein>
    <recommendedName>
        <fullName evidence="3">NADH:ubiquinone reductase (non-electrogenic)</fullName>
        <ecNumber evidence="3">1.6.5.9</ecNumber>
    </recommendedName>
</protein>
<dbReference type="InterPro" id="IPR023753">
    <property type="entry name" value="FAD/NAD-binding_dom"/>
</dbReference>
<organism evidence="14 15">
    <name type="scientific">Elliptochloris bilobata</name>
    <dbReference type="NCBI Taxonomy" id="381761"/>
    <lineage>
        <taxon>Eukaryota</taxon>
        <taxon>Viridiplantae</taxon>
        <taxon>Chlorophyta</taxon>
        <taxon>core chlorophytes</taxon>
        <taxon>Trebouxiophyceae</taxon>
        <taxon>Trebouxiophyceae incertae sedis</taxon>
        <taxon>Elliptochloris clade</taxon>
        <taxon>Elliptochloris</taxon>
    </lineage>
</organism>
<feature type="region of interest" description="Disordered" evidence="11">
    <location>
        <begin position="28"/>
        <end position="87"/>
    </location>
</feature>
<dbReference type="Proteomes" id="UP001445335">
    <property type="component" value="Unassembled WGS sequence"/>
</dbReference>
<dbReference type="GO" id="GO:0005743">
    <property type="term" value="C:mitochondrial inner membrane"/>
    <property type="evidence" value="ECO:0007669"/>
    <property type="project" value="UniProtKB-SubCell"/>
</dbReference>
<evidence type="ECO:0000256" key="9">
    <source>
        <dbReference type="ARBA" id="ARBA00047599"/>
    </source>
</evidence>
<comment type="catalytic activity">
    <reaction evidence="10">
        <text>a ubiquinone + NADH + H(+) = a ubiquinol + NAD(+)</text>
        <dbReference type="Rhea" id="RHEA:23152"/>
        <dbReference type="Rhea" id="RHEA-COMP:9565"/>
        <dbReference type="Rhea" id="RHEA-COMP:9566"/>
        <dbReference type="ChEBI" id="CHEBI:15378"/>
        <dbReference type="ChEBI" id="CHEBI:16389"/>
        <dbReference type="ChEBI" id="CHEBI:17976"/>
        <dbReference type="ChEBI" id="CHEBI:57540"/>
        <dbReference type="ChEBI" id="CHEBI:57945"/>
    </reaction>
</comment>
<evidence type="ECO:0000256" key="11">
    <source>
        <dbReference type="SAM" id="MobiDB-lite"/>
    </source>
</evidence>
<dbReference type="Pfam" id="PF07992">
    <property type="entry name" value="Pyr_redox_2"/>
    <property type="match status" value="1"/>
</dbReference>
<feature type="domain" description="External alternative NADH-ubiquinone oxidoreductase-like C-terminal" evidence="13">
    <location>
        <begin position="556"/>
        <end position="616"/>
    </location>
</feature>
<keyword evidence="5" id="KW-0496">Mitochondrion</keyword>
<proteinExistence type="inferred from homology"/>
<evidence type="ECO:0000256" key="10">
    <source>
        <dbReference type="ARBA" id="ARBA00049010"/>
    </source>
</evidence>
<keyword evidence="8" id="KW-0520">NAD</keyword>
<name>A0AAW1SCU4_9CHLO</name>
<sequence>MSRLSAPIGACSIGCVVRCRRYGSTDIQGTEMGMPAMHKPTAPPPGKAAVGNGSSPHLDADEYSDEEDQATPPPAPEPKDPGAPRFSEWPQQRSFMQVVMDKAGDTVQDLLLIMRRTLLPSPSRSRLRALVRKSRSVAARARGGDEAAETPTLLRAKKPIVLVLGSGWAAHALIKVIDVERYEVVLVSPRNHFMFTPMLPSTAVGTVEFRSLCEPIRVSNRFVEYVGATCEELDVERKTALCVSSVAYQGGRKPHFQINYDLVVVAVGEQSATFGVPGVAKYGFFIKEISDTIALRKRVQDCFELAALPGTPEADIRRALHFIVVGGGPTGVEFAGTLADFVRVDLRRKYPELMPFVRVTLLQSAQSILTMFDERLQRQALASFEKAGVEVRTGVRVVEVTQDQVVLPSDERLDYGVCVWSTGNASRPLVQAVAAQLPAQAEFSGGRPAATKLAVDPFLRIVGARDALALGDCAMMHGNRLPATAQVAGQQGAYAARMINRMFRLGCGGLTEPFPSRRVARARGLFASVSESVSESMDEGAAREYFRKPFEFLSLGLLAYIGNNQALTQVDPIALRLSGYFAFLVWRSVYITKQVSFRNRVLILFDWVKTRAFGRDLSSF</sequence>
<evidence type="ECO:0000313" key="14">
    <source>
        <dbReference type="EMBL" id="KAK9844058.1"/>
    </source>
</evidence>
<evidence type="ECO:0000256" key="7">
    <source>
        <dbReference type="ARBA" id="ARBA00023002"/>
    </source>
</evidence>
<keyword evidence="7" id="KW-0560">Oxidoreductase</keyword>
<dbReference type="Pfam" id="PF22366">
    <property type="entry name" value="NDH2_C"/>
    <property type="match status" value="1"/>
</dbReference>
<keyword evidence="4" id="KW-0285">Flavoprotein</keyword>
<dbReference type="PANTHER" id="PTHR43706:SF38">
    <property type="entry name" value="FAD_NAD(P)-BINDING DOMAIN-CONTAINING PROTEIN"/>
    <property type="match status" value="1"/>
</dbReference>
<gene>
    <name evidence="14" type="ORF">WJX81_003133</name>
</gene>
<comment type="similarity">
    <text evidence="2">Belongs to the NADH dehydrogenase family.</text>
</comment>
<keyword evidence="15" id="KW-1185">Reference proteome</keyword>
<evidence type="ECO:0000259" key="13">
    <source>
        <dbReference type="Pfam" id="PF22366"/>
    </source>
</evidence>
<dbReference type="Gene3D" id="3.50.50.100">
    <property type="match status" value="1"/>
</dbReference>
<dbReference type="PANTHER" id="PTHR43706">
    <property type="entry name" value="NADH DEHYDROGENASE"/>
    <property type="match status" value="1"/>
</dbReference>
<dbReference type="InterPro" id="IPR036188">
    <property type="entry name" value="FAD/NAD-bd_sf"/>
</dbReference>
<evidence type="ECO:0000256" key="2">
    <source>
        <dbReference type="ARBA" id="ARBA00005272"/>
    </source>
</evidence>
<evidence type="ECO:0000256" key="4">
    <source>
        <dbReference type="ARBA" id="ARBA00022630"/>
    </source>
</evidence>